<comment type="caution">
    <text evidence="1">The sequence shown here is derived from an EMBL/GenBank/DDBJ whole genome shotgun (WGS) entry which is preliminary data.</text>
</comment>
<dbReference type="AlphaFoldDB" id="A0A9X1HGJ7"/>
<dbReference type="RefSeq" id="WP_223711039.1">
    <property type="nucleotide sequence ID" value="NZ_JAINUY010000010.1"/>
</dbReference>
<name>A0A9X1HGJ7_9FLAO</name>
<gene>
    <name evidence="1" type="ORF">K6T82_22615</name>
</gene>
<protein>
    <submittedName>
        <fullName evidence="1">Uncharacterized protein</fullName>
    </submittedName>
</protein>
<organism evidence="1 2">
    <name type="scientific">Flavobacterium potami</name>
    <dbReference type="NCBI Taxonomy" id="2872310"/>
    <lineage>
        <taxon>Bacteria</taxon>
        <taxon>Pseudomonadati</taxon>
        <taxon>Bacteroidota</taxon>
        <taxon>Flavobacteriia</taxon>
        <taxon>Flavobacteriales</taxon>
        <taxon>Flavobacteriaceae</taxon>
        <taxon>Flavobacterium</taxon>
    </lineage>
</organism>
<reference evidence="1 2" key="1">
    <citation type="journal article" date="2023" name="Antonie Van Leeuwenhoek">
        <title>Flavobacterium potami sp. nov., a multi-metal resistance genes harbouring bacterium isolated from shallow river silt.</title>
        <authorList>
            <person name="Li S."/>
            <person name="Mao S."/>
            <person name="Mu W."/>
            <person name="Guo B."/>
            <person name="Li C."/>
            <person name="Zhu Q."/>
            <person name="Hou X."/>
            <person name="Zhao Y."/>
            <person name="Wei S."/>
            <person name="Liu H."/>
            <person name="Liu A."/>
        </authorList>
    </citation>
    <scope>NUCLEOTIDE SEQUENCE [LARGE SCALE GENOMIC DNA]</scope>
    <source>
        <strain evidence="1 2">17A</strain>
    </source>
</reference>
<sequence length="231" mass="27417">MESKIILVLGLLFFVSFRFYAQKNDKNNNRINKNKLTGKEIVLRLNELNFFNLTDKKDLRITKEDFEKSYDELNFFEGYMREDLSFTDNRFYFIDSEALFEGGGLIQYLETVKISFDKLKLKLLISDEFHDMTDKHWLHTIKLNGKEYIAFDDDFGNYDWTIAYLNFIAMLNDQLQIQGSAEQFYPITSGNDGKIVLLTKEQFEFVKQNYPDDAEHPKEINSWKDGFDFKN</sequence>
<dbReference type="Proteomes" id="UP001139366">
    <property type="component" value="Unassembled WGS sequence"/>
</dbReference>
<evidence type="ECO:0000313" key="2">
    <source>
        <dbReference type="Proteomes" id="UP001139366"/>
    </source>
</evidence>
<accession>A0A9X1HGJ7</accession>
<proteinExistence type="predicted"/>
<keyword evidence="2" id="KW-1185">Reference proteome</keyword>
<evidence type="ECO:0000313" key="1">
    <source>
        <dbReference type="EMBL" id="MBZ4037572.1"/>
    </source>
</evidence>
<dbReference type="EMBL" id="JAINUY010000010">
    <property type="protein sequence ID" value="MBZ4037572.1"/>
    <property type="molecule type" value="Genomic_DNA"/>
</dbReference>